<organism evidence="1 2">
    <name type="scientific">Beta vulgaris subsp. vulgaris</name>
    <name type="common">Beet</name>
    <dbReference type="NCBI Taxonomy" id="3555"/>
    <lineage>
        <taxon>Eukaryota</taxon>
        <taxon>Viridiplantae</taxon>
        <taxon>Streptophyta</taxon>
        <taxon>Embryophyta</taxon>
        <taxon>Tracheophyta</taxon>
        <taxon>Spermatophyta</taxon>
        <taxon>Magnoliopsida</taxon>
        <taxon>eudicotyledons</taxon>
        <taxon>Gunneridae</taxon>
        <taxon>Pentapetalae</taxon>
        <taxon>Caryophyllales</taxon>
        <taxon>Chenopodiaceae</taxon>
        <taxon>Betoideae</taxon>
        <taxon>Beta</taxon>
    </lineage>
</organism>
<reference evidence="1 2" key="1">
    <citation type="journal article" date="2014" name="Nature">
        <title>The genome of the recently domesticated crop plant sugar beet (Beta vulgaris).</title>
        <authorList>
            <person name="Dohm J.C."/>
            <person name="Minoche A.E."/>
            <person name="Holtgrawe D."/>
            <person name="Capella-Gutierrez S."/>
            <person name="Zakrzewski F."/>
            <person name="Tafer H."/>
            <person name="Rupp O."/>
            <person name="Sorensen T.R."/>
            <person name="Stracke R."/>
            <person name="Reinhardt R."/>
            <person name="Goesmann A."/>
            <person name="Kraft T."/>
            <person name="Schulz B."/>
            <person name="Stadler P.F."/>
            <person name="Schmidt T."/>
            <person name="Gabaldon T."/>
            <person name="Lehrach H."/>
            <person name="Weisshaar B."/>
            <person name="Himmelbauer H."/>
        </authorList>
    </citation>
    <scope>NUCLEOTIDE SEQUENCE [LARGE SCALE GENOMIC DNA]</scope>
    <source>
        <tissue evidence="1">Taproot</tissue>
    </source>
</reference>
<protein>
    <submittedName>
        <fullName evidence="1">Uncharacterized protein</fullName>
    </submittedName>
</protein>
<gene>
    <name evidence="1" type="ORF">BVRB_008750</name>
</gene>
<dbReference type="EMBL" id="KQ090477">
    <property type="protein sequence ID" value="KMS95382.1"/>
    <property type="molecule type" value="Genomic_DNA"/>
</dbReference>
<dbReference type="Proteomes" id="UP000035740">
    <property type="component" value="Unassembled WGS sequence"/>
</dbReference>
<dbReference type="Gramene" id="KMS95382">
    <property type="protein sequence ID" value="KMS95382"/>
    <property type="gene ID" value="BVRB_008750"/>
</dbReference>
<sequence length="52" mass="5831">MLAQVFLRPLSLLCSFLSSSFGISDILFAYPSYISESSFQFDACELMISQLL</sequence>
<name>A0A0J8B6G0_BETVV</name>
<proteinExistence type="predicted"/>
<evidence type="ECO:0000313" key="1">
    <source>
        <dbReference type="EMBL" id="KMS95382.1"/>
    </source>
</evidence>
<dbReference type="AlphaFoldDB" id="A0A0J8B6G0"/>
<keyword evidence="2" id="KW-1185">Reference proteome</keyword>
<evidence type="ECO:0000313" key="2">
    <source>
        <dbReference type="Proteomes" id="UP000035740"/>
    </source>
</evidence>
<accession>A0A0J8B6G0</accession>